<dbReference type="InterPro" id="IPR052016">
    <property type="entry name" value="Bact_Sigma-Reg"/>
</dbReference>
<evidence type="ECO:0000256" key="4">
    <source>
        <dbReference type="ARBA" id="ARBA00022723"/>
    </source>
</evidence>
<evidence type="ECO:0000313" key="18">
    <source>
        <dbReference type="EMBL" id="GGN20309.1"/>
    </source>
</evidence>
<dbReference type="Gene3D" id="3.60.40.10">
    <property type="entry name" value="PPM-type phosphatase domain"/>
    <property type="match status" value="1"/>
</dbReference>
<dbReference type="EC" id="3.1.3.16" evidence="1"/>
<dbReference type="InterPro" id="IPR001610">
    <property type="entry name" value="PAC"/>
</dbReference>
<keyword evidence="6" id="KW-0418">Kinase</keyword>
<dbReference type="SUPFAM" id="SSF55785">
    <property type="entry name" value="PYP-like sensor domain (PAS domain)"/>
    <property type="match status" value="2"/>
</dbReference>
<dbReference type="Gene3D" id="3.30.450.40">
    <property type="match status" value="2"/>
</dbReference>
<dbReference type="CDD" id="cd16936">
    <property type="entry name" value="HATPase_RsbW-like"/>
    <property type="match status" value="1"/>
</dbReference>
<keyword evidence="19" id="KW-1185">Reference proteome</keyword>
<dbReference type="Pfam" id="PF13581">
    <property type="entry name" value="HATPase_c_2"/>
    <property type="match status" value="1"/>
</dbReference>
<dbReference type="SMART" id="SM00065">
    <property type="entry name" value="GAF"/>
    <property type="match status" value="1"/>
</dbReference>
<evidence type="ECO:0000256" key="7">
    <source>
        <dbReference type="ARBA" id="ARBA00022801"/>
    </source>
</evidence>
<dbReference type="GO" id="GO:0016301">
    <property type="term" value="F:kinase activity"/>
    <property type="evidence" value="ECO:0007669"/>
    <property type="project" value="UniProtKB-KW"/>
</dbReference>
<dbReference type="SUPFAM" id="SSF81606">
    <property type="entry name" value="PP2C-like"/>
    <property type="match status" value="1"/>
</dbReference>
<keyword evidence="5" id="KW-0547">Nucleotide-binding</keyword>
<feature type="domain" description="PAS" evidence="16">
    <location>
        <begin position="217"/>
        <end position="262"/>
    </location>
</feature>
<evidence type="ECO:0000256" key="11">
    <source>
        <dbReference type="ARBA" id="ARBA00023211"/>
    </source>
</evidence>
<keyword evidence="3" id="KW-0808">Transferase</keyword>
<dbReference type="GO" id="GO:0046872">
    <property type="term" value="F:metal ion binding"/>
    <property type="evidence" value="ECO:0007669"/>
    <property type="project" value="UniProtKB-KW"/>
</dbReference>
<dbReference type="Pfam" id="PF08447">
    <property type="entry name" value="PAS_3"/>
    <property type="match status" value="1"/>
</dbReference>
<keyword evidence="11" id="KW-0464">Manganese</keyword>
<dbReference type="InterPro" id="IPR029016">
    <property type="entry name" value="GAF-like_dom_sf"/>
</dbReference>
<keyword evidence="4" id="KW-0479">Metal-binding</keyword>
<evidence type="ECO:0000256" key="14">
    <source>
        <dbReference type="ARBA" id="ARBA00075117"/>
    </source>
</evidence>
<evidence type="ECO:0000256" key="15">
    <source>
        <dbReference type="ARBA" id="ARBA00081350"/>
    </source>
</evidence>
<dbReference type="InterPro" id="IPR001932">
    <property type="entry name" value="PPM-type_phosphatase-like_dom"/>
</dbReference>
<dbReference type="PROSITE" id="PS50113">
    <property type="entry name" value="PAC"/>
    <property type="match status" value="1"/>
</dbReference>
<comment type="caution">
    <text evidence="18">The sequence shown here is derived from an EMBL/GenBank/DDBJ whole genome shotgun (WGS) entry which is preliminary data.</text>
</comment>
<evidence type="ECO:0000313" key="19">
    <source>
        <dbReference type="Proteomes" id="UP000653411"/>
    </source>
</evidence>
<evidence type="ECO:0000256" key="2">
    <source>
        <dbReference type="ARBA" id="ARBA00022553"/>
    </source>
</evidence>
<dbReference type="SMART" id="SM00091">
    <property type="entry name" value="PAS"/>
    <property type="match status" value="2"/>
</dbReference>
<comment type="catalytic activity">
    <reaction evidence="12">
        <text>O-phospho-L-seryl-[protein] + H2O = L-seryl-[protein] + phosphate</text>
        <dbReference type="Rhea" id="RHEA:20629"/>
        <dbReference type="Rhea" id="RHEA-COMP:9863"/>
        <dbReference type="Rhea" id="RHEA-COMP:11604"/>
        <dbReference type="ChEBI" id="CHEBI:15377"/>
        <dbReference type="ChEBI" id="CHEBI:29999"/>
        <dbReference type="ChEBI" id="CHEBI:43474"/>
        <dbReference type="ChEBI" id="CHEBI:83421"/>
        <dbReference type="EC" id="3.1.3.16"/>
    </reaction>
</comment>
<dbReference type="NCBIfam" id="TIGR00229">
    <property type="entry name" value="sensory_box"/>
    <property type="match status" value="1"/>
</dbReference>
<proteinExistence type="predicted"/>
<dbReference type="InterPro" id="IPR013655">
    <property type="entry name" value="PAS_fold_3"/>
</dbReference>
<keyword evidence="9" id="KW-0460">Magnesium</keyword>
<evidence type="ECO:0000256" key="13">
    <source>
        <dbReference type="ARBA" id="ARBA00056274"/>
    </source>
</evidence>
<reference evidence="18" key="1">
    <citation type="journal article" date="2014" name="Int. J. Syst. Evol. Microbiol.">
        <title>Complete genome sequence of Corynebacterium casei LMG S-19264T (=DSM 44701T), isolated from a smear-ripened cheese.</title>
        <authorList>
            <consortium name="US DOE Joint Genome Institute (JGI-PGF)"/>
            <person name="Walter F."/>
            <person name="Albersmeier A."/>
            <person name="Kalinowski J."/>
            <person name="Ruckert C."/>
        </authorList>
    </citation>
    <scope>NUCLEOTIDE SEQUENCE</scope>
    <source>
        <strain evidence="18">CGMCC 4.7110</strain>
    </source>
</reference>
<evidence type="ECO:0000256" key="10">
    <source>
        <dbReference type="ARBA" id="ARBA00022912"/>
    </source>
</evidence>
<dbReference type="Pfam" id="PF07228">
    <property type="entry name" value="SpoIIE"/>
    <property type="match status" value="1"/>
</dbReference>
<evidence type="ECO:0000256" key="5">
    <source>
        <dbReference type="ARBA" id="ARBA00022741"/>
    </source>
</evidence>
<dbReference type="InterPro" id="IPR003594">
    <property type="entry name" value="HATPase_dom"/>
</dbReference>
<sequence length="986" mass="106964">MVDMSTQEMPGHGTALGPDQAELSRIRLLMSTRSDQSHTDSLRLALHQAVAGLGGLGGMAHLRVPSDDRPLRLMATTGLPREFAQQWETLGWHDDVAPVRALREKKFVWLAAVPEPQRWLPPRSGIAAVPLLTDDGSLGTLSVVTVAGPPSGTRRAFLTTLAHWAAQRLAHAAPTPAGPSPTWWNEDQVTGTRLQEALKAVRVGSWDWDLRTGDGVWDDATLIIFGIEPGTRVGRIDEFVEYVHPEDLPHVVSALERAVREHTPHSVEYRVCRPDGTVGWVEARGQVMLDDAGEPARMVGTVWDTTHKRMALDAVGRSLRHLSDGFLTTDADWRIEFVNLQAETILGPAQELFSRVLWDIPSVRAAGLEQRCRKAAATGTPTGFDIRWPATHRWYHLRLVPGPEGSTVYFTDVTDKRRADKERAAARRAAARRTAHVGQLNEALAEAVTMPDVVTIVAERVLPLFDATGLFVQLVAGDSLVVAGSSGYTEDFLACFPTRTPLTVSAPHTEAVRTRAPQYIESRGEFHDRYPGLSDVAFSGGKHAWAFLPLIVSGRPVGCLAVSFPKPREFSDEDRALLTALSGLIAQALERARLYDAAYTRAQELQRGLLPQTLPSPPAVTAAALYVPAADGADVGGDWYDVIPLSADRVALVIGDVMGHGLAEAATMGRLRTALHTLAGLELPPDELLSHLNDLVSDLGDDFFATCLYAVYDPTTHVCTLASAGQPPPALVQPDGTVRFVDLPRNPPLGAATPPFETVELTVPEESLLVLYTDGLVESALRDIDSGMALMADALGEVQRRAQHPGSAASGREPDKVHLGRLCTELTSTLVPAEGQTNDDAAVLVARTHALAAENVAVWDLPEDPVAAGQARSHVRDRLADWRLDDLVMVTELIVSELVGNVIRHARGPIRLRLIRSRSLICEVTDGSLTTPHVRRAIETDEGGRGLQLVAALSQRWGTRYTAQGKSIWTEQPLPDPSRDAATGVR</sequence>
<evidence type="ECO:0000256" key="6">
    <source>
        <dbReference type="ARBA" id="ARBA00022777"/>
    </source>
</evidence>
<organism evidence="18 19">
    <name type="scientific">Streptomyces fuscichromogenes</name>
    <dbReference type="NCBI Taxonomy" id="1324013"/>
    <lineage>
        <taxon>Bacteria</taxon>
        <taxon>Bacillati</taxon>
        <taxon>Actinomycetota</taxon>
        <taxon>Actinomycetes</taxon>
        <taxon>Kitasatosporales</taxon>
        <taxon>Streptomycetaceae</taxon>
        <taxon>Streptomyces</taxon>
    </lineage>
</organism>
<accession>A0A918CT60</accession>
<evidence type="ECO:0000256" key="1">
    <source>
        <dbReference type="ARBA" id="ARBA00013081"/>
    </source>
</evidence>
<name>A0A918CT60_9ACTN</name>
<dbReference type="InterPro" id="IPR036457">
    <property type="entry name" value="PPM-type-like_dom_sf"/>
</dbReference>
<dbReference type="PROSITE" id="PS50112">
    <property type="entry name" value="PAS"/>
    <property type="match status" value="1"/>
</dbReference>
<feature type="domain" description="PAC" evidence="17">
    <location>
        <begin position="265"/>
        <end position="317"/>
    </location>
</feature>
<evidence type="ECO:0000256" key="8">
    <source>
        <dbReference type="ARBA" id="ARBA00022840"/>
    </source>
</evidence>
<dbReference type="PANTHER" id="PTHR43156:SF2">
    <property type="entry name" value="STAGE II SPORULATION PROTEIN E"/>
    <property type="match status" value="1"/>
</dbReference>
<dbReference type="InterPro" id="IPR013656">
    <property type="entry name" value="PAS_4"/>
</dbReference>
<dbReference type="PANTHER" id="PTHR43156">
    <property type="entry name" value="STAGE II SPORULATION PROTEIN E-RELATED"/>
    <property type="match status" value="1"/>
</dbReference>
<dbReference type="CDD" id="cd00130">
    <property type="entry name" value="PAS"/>
    <property type="match status" value="2"/>
</dbReference>
<evidence type="ECO:0000259" key="17">
    <source>
        <dbReference type="PROSITE" id="PS50113"/>
    </source>
</evidence>
<keyword evidence="8" id="KW-0067">ATP-binding</keyword>
<dbReference type="GO" id="GO:0004722">
    <property type="term" value="F:protein serine/threonine phosphatase activity"/>
    <property type="evidence" value="ECO:0007669"/>
    <property type="project" value="UniProtKB-EC"/>
</dbReference>
<reference evidence="18" key="2">
    <citation type="submission" date="2020-09" db="EMBL/GenBank/DDBJ databases">
        <authorList>
            <person name="Sun Q."/>
            <person name="Zhou Y."/>
        </authorList>
    </citation>
    <scope>NUCLEOTIDE SEQUENCE</scope>
    <source>
        <strain evidence="18">CGMCC 4.7110</strain>
    </source>
</reference>
<dbReference type="Pfam" id="PF13185">
    <property type="entry name" value="GAF_2"/>
    <property type="match status" value="1"/>
</dbReference>
<evidence type="ECO:0000256" key="9">
    <source>
        <dbReference type="ARBA" id="ARBA00022842"/>
    </source>
</evidence>
<dbReference type="Gene3D" id="3.30.565.10">
    <property type="entry name" value="Histidine kinase-like ATPase, C-terminal domain"/>
    <property type="match status" value="1"/>
</dbReference>
<dbReference type="GO" id="GO:0005524">
    <property type="term" value="F:ATP binding"/>
    <property type="evidence" value="ECO:0007669"/>
    <property type="project" value="UniProtKB-KW"/>
</dbReference>
<dbReference type="InterPro" id="IPR036890">
    <property type="entry name" value="HATPase_C_sf"/>
</dbReference>
<dbReference type="SMART" id="SM00331">
    <property type="entry name" value="PP2C_SIG"/>
    <property type="match status" value="1"/>
</dbReference>
<dbReference type="InterPro" id="IPR000700">
    <property type="entry name" value="PAS-assoc_C"/>
</dbReference>
<dbReference type="EMBL" id="BMML01000011">
    <property type="protein sequence ID" value="GGN20309.1"/>
    <property type="molecule type" value="Genomic_DNA"/>
</dbReference>
<dbReference type="InterPro" id="IPR035965">
    <property type="entry name" value="PAS-like_dom_sf"/>
</dbReference>
<dbReference type="SMART" id="SM00086">
    <property type="entry name" value="PAC"/>
    <property type="match status" value="1"/>
</dbReference>
<evidence type="ECO:0000256" key="12">
    <source>
        <dbReference type="ARBA" id="ARBA00047761"/>
    </source>
</evidence>
<dbReference type="Proteomes" id="UP000653411">
    <property type="component" value="Unassembled WGS sequence"/>
</dbReference>
<comment type="function">
    <text evidence="13">Primarily acts as an independent SigF regulator that is sensitive to the osmosensory signal, mediating the cross talk of PknD with the SigF regulon. Possesses both phosphatase and kinase activities. The kinase domain functions as a classic anti-sigma factor-like kinase to phosphorylate the anti-anti-sigma factor domain at the canonical regulatory site, and the phosphatase domain antagonizes this activity.</text>
</comment>
<dbReference type="FunFam" id="3.30.565.10:FF:000028">
    <property type="entry name" value="PAS sensor protein"/>
    <property type="match status" value="1"/>
</dbReference>
<gene>
    <name evidence="18" type="ORF">GCM10011578_050820</name>
</gene>
<dbReference type="Pfam" id="PF08448">
    <property type="entry name" value="PAS_4"/>
    <property type="match status" value="1"/>
</dbReference>
<protein>
    <recommendedName>
        <fullName evidence="1">protein-serine/threonine phosphatase</fullName>
        <ecNumber evidence="1">3.1.3.16</ecNumber>
    </recommendedName>
    <alternativeName>
        <fullName evidence="15">Protein-serine/threonine phosphatase</fullName>
    </alternativeName>
    <alternativeName>
        <fullName evidence="14">Serine/threonine-protein kinase</fullName>
    </alternativeName>
</protein>
<dbReference type="AlphaFoldDB" id="A0A918CT60"/>
<evidence type="ECO:0000256" key="3">
    <source>
        <dbReference type="ARBA" id="ARBA00022679"/>
    </source>
</evidence>
<dbReference type="Gene3D" id="3.30.450.20">
    <property type="entry name" value="PAS domain"/>
    <property type="match status" value="2"/>
</dbReference>
<evidence type="ECO:0000259" key="16">
    <source>
        <dbReference type="PROSITE" id="PS50112"/>
    </source>
</evidence>
<dbReference type="SUPFAM" id="SSF55781">
    <property type="entry name" value="GAF domain-like"/>
    <property type="match status" value="2"/>
</dbReference>
<keyword evidence="2" id="KW-0597">Phosphoprotein</keyword>
<keyword evidence="10" id="KW-0904">Protein phosphatase</keyword>
<dbReference type="InterPro" id="IPR000014">
    <property type="entry name" value="PAS"/>
</dbReference>
<dbReference type="FunFam" id="3.60.40.10:FF:000005">
    <property type="entry name" value="Serine/threonine protein phosphatase"/>
    <property type="match status" value="1"/>
</dbReference>
<keyword evidence="7" id="KW-0378">Hydrolase</keyword>
<dbReference type="InterPro" id="IPR003018">
    <property type="entry name" value="GAF"/>
</dbReference>
<dbReference type="Gene3D" id="2.10.70.100">
    <property type="match status" value="1"/>
</dbReference>